<dbReference type="RefSeq" id="WP_179542566.1">
    <property type="nucleotide sequence ID" value="NZ_BAAALL010000001.1"/>
</dbReference>
<dbReference type="NCBIfam" id="TIGR00095">
    <property type="entry name" value="16S rRNA (guanine(966)-N(2))-methyltransferase RsmD"/>
    <property type="match status" value="1"/>
</dbReference>
<dbReference type="EMBL" id="JACCFY010000001">
    <property type="protein sequence ID" value="NYJ79331.1"/>
    <property type="molecule type" value="Genomic_DNA"/>
</dbReference>
<gene>
    <name evidence="4" type="ORF">HNR09_002742</name>
</gene>
<reference evidence="4 5" key="1">
    <citation type="submission" date="2020-07" db="EMBL/GenBank/DDBJ databases">
        <title>Sequencing the genomes of 1000 actinobacteria strains.</title>
        <authorList>
            <person name="Klenk H.-P."/>
        </authorList>
    </citation>
    <scope>NUCLEOTIDE SEQUENCE [LARGE SCALE GENOMIC DNA]</scope>
    <source>
        <strain evidence="4 5">DSM 15475</strain>
    </source>
</reference>
<dbReference type="InterPro" id="IPR004398">
    <property type="entry name" value="RNA_MeTrfase_RsmD"/>
</dbReference>
<dbReference type="Proteomes" id="UP000535437">
    <property type="component" value="Unassembled WGS sequence"/>
</dbReference>
<evidence type="ECO:0000256" key="2">
    <source>
        <dbReference type="ARBA" id="ARBA00022679"/>
    </source>
</evidence>
<dbReference type="Gene3D" id="3.40.50.150">
    <property type="entry name" value="Vaccinia Virus protein VP39"/>
    <property type="match status" value="1"/>
</dbReference>
<evidence type="ECO:0000313" key="4">
    <source>
        <dbReference type="EMBL" id="NYJ79331.1"/>
    </source>
</evidence>
<dbReference type="AlphaFoldDB" id="A0A7Z0GNN8"/>
<keyword evidence="5" id="KW-1185">Reference proteome</keyword>
<organism evidence="4 5">
    <name type="scientific">Nesterenkonia xinjiangensis</name>
    <dbReference type="NCBI Taxonomy" id="225327"/>
    <lineage>
        <taxon>Bacteria</taxon>
        <taxon>Bacillati</taxon>
        <taxon>Actinomycetota</taxon>
        <taxon>Actinomycetes</taxon>
        <taxon>Micrococcales</taxon>
        <taxon>Micrococcaceae</taxon>
        <taxon>Nesterenkonia</taxon>
    </lineage>
</organism>
<evidence type="ECO:0000256" key="3">
    <source>
        <dbReference type="SAM" id="MobiDB-lite"/>
    </source>
</evidence>
<dbReference type="EC" id="2.1.1.171" evidence="4"/>
<keyword evidence="2 4" id="KW-0808">Transferase</keyword>
<dbReference type="PIRSF" id="PIRSF004553">
    <property type="entry name" value="CHP00095"/>
    <property type="match status" value="1"/>
</dbReference>
<evidence type="ECO:0000313" key="5">
    <source>
        <dbReference type="Proteomes" id="UP000535437"/>
    </source>
</evidence>
<feature type="region of interest" description="Disordered" evidence="3">
    <location>
        <begin position="1"/>
        <end position="26"/>
    </location>
</feature>
<protein>
    <submittedName>
        <fullName evidence="4">16S rRNA (Guanine966-N2)-methyltransferase</fullName>
        <ecNumber evidence="4">2.1.1.171</ecNumber>
    </submittedName>
</protein>
<dbReference type="PANTHER" id="PTHR43542:SF1">
    <property type="entry name" value="METHYLTRANSFERASE"/>
    <property type="match status" value="1"/>
</dbReference>
<evidence type="ECO:0000256" key="1">
    <source>
        <dbReference type="ARBA" id="ARBA00022603"/>
    </source>
</evidence>
<accession>A0A7Z0GNN8</accession>
<dbReference type="GO" id="GO:0052913">
    <property type="term" value="F:16S rRNA (guanine(966)-N(2))-methyltransferase activity"/>
    <property type="evidence" value="ECO:0007669"/>
    <property type="project" value="UniProtKB-EC"/>
</dbReference>
<sequence>MARIIAGTHKGRRLASVPGEGTRPTSDRVKESLFSRLEVYDALEDAVVVDLFAGSGALGLEALSRGARHVELVDRAEPALRTLRRNVTFFEAHRATVHRCDALRHLQRRDDAPIELLFLDPPYALEEQELTALLAAAVPQLHPAATVVVERDARSPEPSWPEGLERFQERAYGTTQVWFAEPS</sequence>
<dbReference type="Pfam" id="PF03602">
    <property type="entry name" value="Cons_hypoth95"/>
    <property type="match status" value="1"/>
</dbReference>
<dbReference type="SUPFAM" id="SSF53335">
    <property type="entry name" value="S-adenosyl-L-methionine-dependent methyltransferases"/>
    <property type="match status" value="1"/>
</dbReference>
<keyword evidence="1 4" id="KW-0489">Methyltransferase</keyword>
<dbReference type="InterPro" id="IPR029063">
    <property type="entry name" value="SAM-dependent_MTases_sf"/>
</dbReference>
<proteinExistence type="predicted"/>
<dbReference type="PANTHER" id="PTHR43542">
    <property type="entry name" value="METHYLTRANSFERASE"/>
    <property type="match status" value="1"/>
</dbReference>
<dbReference type="CDD" id="cd02440">
    <property type="entry name" value="AdoMet_MTases"/>
    <property type="match status" value="1"/>
</dbReference>
<name>A0A7Z0GNN8_9MICC</name>
<comment type="caution">
    <text evidence="4">The sequence shown here is derived from an EMBL/GenBank/DDBJ whole genome shotgun (WGS) entry which is preliminary data.</text>
</comment>